<feature type="compositionally biased region" description="Gly residues" evidence="1">
    <location>
        <begin position="50"/>
        <end position="61"/>
    </location>
</feature>
<dbReference type="AlphaFoldDB" id="A0A9P5X3K9"/>
<organism evidence="2 3">
    <name type="scientific">Macrolepiota fuliginosa MF-IS2</name>
    <dbReference type="NCBI Taxonomy" id="1400762"/>
    <lineage>
        <taxon>Eukaryota</taxon>
        <taxon>Fungi</taxon>
        <taxon>Dikarya</taxon>
        <taxon>Basidiomycota</taxon>
        <taxon>Agaricomycotina</taxon>
        <taxon>Agaricomycetes</taxon>
        <taxon>Agaricomycetidae</taxon>
        <taxon>Agaricales</taxon>
        <taxon>Agaricineae</taxon>
        <taxon>Agaricaceae</taxon>
        <taxon>Macrolepiota</taxon>
    </lineage>
</organism>
<evidence type="ECO:0000313" key="3">
    <source>
        <dbReference type="Proteomes" id="UP000807342"/>
    </source>
</evidence>
<sequence>MIPSQAALCVTRRSRTLIELTEKPTSADENSGCVAEGRRDEEVAVDDGDGGGNGGGRGHGQGATKAKTNAGAVIMKC</sequence>
<reference evidence="2" key="1">
    <citation type="submission" date="2020-11" db="EMBL/GenBank/DDBJ databases">
        <authorList>
            <consortium name="DOE Joint Genome Institute"/>
            <person name="Ahrendt S."/>
            <person name="Riley R."/>
            <person name="Andreopoulos W."/>
            <person name="Labutti K."/>
            <person name="Pangilinan J."/>
            <person name="Ruiz-Duenas F.J."/>
            <person name="Barrasa J.M."/>
            <person name="Sanchez-Garcia M."/>
            <person name="Camarero S."/>
            <person name="Miyauchi S."/>
            <person name="Serrano A."/>
            <person name="Linde D."/>
            <person name="Babiker R."/>
            <person name="Drula E."/>
            <person name="Ayuso-Fernandez I."/>
            <person name="Pacheco R."/>
            <person name="Padilla G."/>
            <person name="Ferreira P."/>
            <person name="Barriuso J."/>
            <person name="Kellner H."/>
            <person name="Castanera R."/>
            <person name="Alfaro M."/>
            <person name="Ramirez L."/>
            <person name="Pisabarro A.G."/>
            <person name="Kuo A."/>
            <person name="Tritt A."/>
            <person name="Lipzen A."/>
            <person name="He G."/>
            <person name="Yan M."/>
            <person name="Ng V."/>
            <person name="Cullen D."/>
            <person name="Martin F."/>
            <person name="Rosso M.-N."/>
            <person name="Henrissat B."/>
            <person name="Hibbett D."/>
            <person name="Martinez A.T."/>
            <person name="Grigoriev I.V."/>
        </authorList>
    </citation>
    <scope>NUCLEOTIDE SEQUENCE</scope>
    <source>
        <strain evidence="2">MF-IS2</strain>
    </source>
</reference>
<feature type="region of interest" description="Disordered" evidence="1">
    <location>
        <begin position="23"/>
        <end position="77"/>
    </location>
</feature>
<name>A0A9P5X3K9_9AGAR</name>
<evidence type="ECO:0000313" key="2">
    <source>
        <dbReference type="EMBL" id="KAF9442595.1"/>
    </source>
</evidence>
<protein>
    <submittedName>
        <fullName evidence="2">Uncharacterized protein</fullName>
    </submittedName>
</protein>
<gene>
    <name evidence="2" type="ORF">P691DRAFT_810398</name>
</gene>
<proteinExistence type="predicted"/>
<dbReference type="Proteomes" id="UP000807342">
    <property type="component" value="Unassembled WGS sequence"/>
</dbReference>
<dbReference type="EMBL" id="MU151600">
    <property type="protein sequence ID" value="KAF9442595.1"/>
    <property type="molecule type" value="Genomic_DNA"/>
</dbReference>
<comment type="caution">
    <text evidence="2">The sequence shown here is derived from an EMBL/GenBank/DDBJ whole genome shotgun (WGS) entry which is preliminary data.</text>
</comment>
<keyword evidence="3" id="KW-1185">Reference proteome</keyword>
<accession>A0A9P5X3K9</accession>
<evidence type="ECO:0000256" key="1">
    <source>
        <dbReference type="SAM" id="MobiDB-lite"/>
    </source>
</evidence>